<proteinExistence type="predicted"/>
<dbReference type="Pfam" id="PF21880">
    <property type="entry name" value="DUF6916"/>
    <property type="match status" value="1"/>
</dbReference>
<dbReference type="RefSeq" id="WP_251778219.1">
    <property type="nucleotide sequence ID" value="NZ_JAMKFE010000005.1"/>
</dbReference>
<name>A0ABT0YMQ1_9BURK</name>
<evidence type="ECO:0000259" key="1">
    <source>
        <dbReference type="Pfam" id="PF21880"/>
    </source>
</evidence>
<organism evidence="2 3">
    <name type="scientific">Caldimonas mangrovi</name>
    <dbReference type="NCBI Taxonomy" id="2944811"/>
    <lineage>
        <taxon>Bacteria</taxon>
        <taxon>Pseudomonadati</taxon>
        <taxon>Pseudomonadota</taxon>
        <taxon>Betaproteobacteria</taxon>
        <taxon>Burkholderiales</taxon>
        <taxon>Sphaerotilaceae</taxon>
        <taxon>Caldimonas</taxon>
    </lineage>
</organism>
<evidence type="ECO:0000313" key="2">
    <source>
        <dbReference type="EMBL" id="MCM5680007.1"/>
    </source>
</evidence>
<keyword evidence="3" id="KW-1185">Reference proteome</keyword>
<comment type="caution">
    <text evidence="2">The sequence shown here is derived from an EMBL/GenBank/DDBJ whole genome shotgun (WGS) entry which is preliminary data.</text>
</comment>
<protein>
    <recommendedName>
        <fullName evidence="1">DUF6916 domain-containing protein</fullName>
    </recommendedName>
</protein>
<sequence>MQTLPGHDRFARAAGQTFRILWGTDGAVEAELRRVDTRLPMNERHECFSLLFALPPGVALPQALYHVGGPEGIECALMLTPVRPEPDGRSCLEAVFHRLKTPAAA</sequence>
<feature type="domain" description="DUF6916" evidence="1">
    <location>
        <begin position="7"/>
        <end position="96"/>
    </location>
</feature>
<dbReference type="EMBL" id="JAMKFE010000005">
    <property type="protein sequence ID" value="MCM5680007.1"/>
    <property type="molecule type" value="Genomic_DNA"/>
</dbReference>
<evidence type="ECO:0000313" key="3">
    <source>
        <dbReference type="Proteomes" id="UP001165541"/>
    </source>
</evidence>
<reference evidence="2" key="1">
    <citation type="submission" date="2022-05" db="EMBL/GenBank/DDBJ databases">
        <title>Schlegelella sp. nov., isolated from mangrove soil.</title>
        <authorList>
            <person name="Liu Y."/>
            <person name="Ge X."/>
            <person name="Liu W."/>
        </authorList>
    </citation>
    <scope>NUCLEOTIDE SEQUENCE</scope>
    <source>
        <strain evidence="2">S2-27</strain>
    </source>
</reference>
<dbReference type="InterPro" id="IPR054209">
    <property type="entry name" value="DUF6916"/>
</dbReference>
<gene>
    <name evidence="2" type="ORF">M8A51_10725</name>
</gene>
<accession>A0ABT0YMQ1</accession>
<dbReference type="Proteomes" id="UP001165541">
    <property type="component" value="Unassembled WGS sequence"/>
</dbReference>